<evidence type="ECO:0000313" key="4">
    <source>
        <dbReference type="EMBL" id="CAD5126324.1"/>
    </source>
</evidence>
<proteinExistence type="predicted"/>
<dbReference type="GO" id="GO:0008061">
    <property type="term" value="F:chitin binding"/>
    <property type="evidence" value="ECO:0007669"/>
    <property type="project" value="InterPro"/>
</dbReference>
<keyword evidence="2" id="KW-0732">Signal</keyword>
<feature type="domain" description="Chitin-binding type-2" evidence="3">
    <location>
        <begin position="113"/>
        <end position="161"/>
    </location>
</feature>
<dbReference type="Gene3D" id="2.20.100.10">
    <property type="entry name" value="Thrombospondin type-1 (TSP1) repeat"/>
    <property type="match status" value="1"/>
</dbReference>
<dbReference type="SUPFAM" id="SSF49842">
    <property type="entry name" value="TNF-like"/>
    <property type="match status" value="1"/>
</dbReference>
<dbReference type="PANTHER" id="PTHR16311">
    <property type="entry name" value="THROMBOSPONDIN TYPE I DOMAIN-CONTAINING 1"/>
    <property type="match status" value="1"/>
</dbReference>
<evidence type="ECO:0000313" key="5">
    <source>
        <dbReference type="Proteomes" id="UP000549394"/>
    </source>
</evidence>
<sequence>MKTFFLYFCCYYLISVSSCFICPTNDASKPIDGTYRDGRFCDIYYHCINGTAYQQRCPPGLFFKFFVTDCALNTCVELEFADCPHYSNRSTINSYKQCNSDNHKHNRPCFAKTDECAPDKNITVPSLVDCRIYYHCQNGVGWPQTCPPGYFYEPKVNSRECTISLCLPEEEANCPTAGSWSEWSAWGDCEPICGEEGIQTRIRECNNPPPSNGGDDCPGVPIEIRPCMNPNCSDFEYTAFMVSMERSVQLPKGKVKWSSVDLNINNLFSISDNSMNIKDHGIYFTLLTATTASSSGVSMTLRKTGTSIGLTRTNGTGGWDVSTRAGLFSLSSLFSPTIEQDFDSANVIGTNVGKETAWLGFKYRTDSYLFAATDYSANYDNEKIPLANIITMKGFEIDVHFRTFKTQNDGLYFIHFGSRLAKEHKMYILTYPYYTYGRYISSKGSRIRPPVEYQVSRGCIVESKKRDISFNADRTILSSSQQDAYLIIFKLNSDLPAVTVEVKPKDGPQCSLNSFSTVRFDYVKFDTTNAWDKNRNLFIANLEALYYVDATITAGRFLSVEGYIEVNGMKMCRIVKFSTKHLGGEVVSRGCLVKLKINDILKLIFKGCLDHEQIQSSLTIFAIPKEH</sequence>
<dbReference type="PROSITE" id="PS50092">
    <property type="entry name" value="TSP1"/>
    <property type="match status" value="1"/>
</dbReference>
<dbReference type="PROSITE" id="PS50940">
    <property type="entry name" value="CHIT_BIND_II"/>
    <property type="match status" value="2"/>
</dbReference>
<dbReference type="GO" id="GO:0071944">
    <property type="term" value="C:cell periphery"/>
    <property type="evidence" value="ECO:0007669"/>
    <property type="project" value="TreeGrafter"/>
</dbReference>
<protein>
    <submittedName>
        <fullName evidence="4">DgyrCDS14474</fullName>
    </submittedName>
</protein>
<dbReference type="PRINTS" id="PR01705">
    <property type="entry name" value="TSP1REPEAT"/>
</dbReference>
<keyword evidence="5" id="KW-1185">Reference proteome</keyword>
<dbReference type="GO" id="GO:0005576">
    <property type="term" value="C:extracellular region"/>
    <property type="evidence" value="ECO:0007669"/>
    <property type="project" value="InterPro"/>
</dbReference>
<dbReference type="InterPro" id="IPR002557">
    <property type="entry name" value="Chitin-bd_dom"/>
</dbReference>
<comment type="caution">
    <text evidence="4">The sequence shown here is derived from an EMBL/GenBank/DDBJ whole genome shotgun (WGS) entry which is preliminary data.</text>
</comment>
<keyword evidence="1" id="KW-1015">Disulfide bond</keyword>
<organism evidence="4 5">
    <name type="scientific">Dimorphilus gyrociliatus</name>
    <dbReference type="NCBI Taxonomy" id="2664684"/>
    <lineage>
        <taxon>Eukaryota</taxon>
        <taxon>Metazoa</taxon>
        <taxon>Spiralia</taxon>
        <taxon>Lophotrochozoa</taxon>
        <taxon>Annelida</taxon>
        <taxon>Polychaeta</taxon>
        <taxon>Polychaeta incertae sedis</taxon>
        <taxon>Dinophilidae</taxon>
        <taxon>Dimorphilus</taxon>
    </lineage>
</organism>
<dbReference type="EMBL" id="CAJFCJ010000042">
    <property type="protein sequence ID" value="CAD5126324.1"/>
    <property type="molecule type" value="Genomic_DNA"/>
</dbReference>
<dbReference type="Pfam" id="PF01607">
    <property type="entry name" value="CBM_14"/>
    <property type="match status" value="2"/>
</dbReference>
<feature type="signal peptide" evidence="2">
    <location>
        <begin position="1"/>
        <end position="19"/>
    </location>
</feature>
<dbReference type="Pfam" id="PF00090">
    <property type="entry name" value="TSP_1"/>
    <property type="match status" value="1"/>
</dbReference>
<dbReference type="OrthoDB" id="3967at2759"/>
<dbReference type="SMART" id="SM00209">
    <property type="entry name" value="TSP1"/>
    <property type="match status" value="1"/>
</dbReference>
<reference evidence="4 5" key="1">
    <citation type="submission" date="2020-08" db="EMBL/GenBank/DDBJ databases">
        <authorList>
            <person name="Hejnol A."/>
        </authorList>
    </citation>
    <scope>NUCLEOTIDE SEQUENCE [LARGE SCALE GENOMIC DNA]</scope>
</reference>
<dbReference type="Gene3D" id="2.170.140.10">
    <property type="entry name" value="Chitin binding domain"/>
    <property type="match status" value="2"/>
</dbReference>
<dbReference type="InterPro" id="IPR036383">
    <property type="entry name" value="TSP1_rpt_sf"/>
</dbReference>
<gene>
    <name evidence="4" type="ORF">DGYR_LOCUS13572</name>
</gene>
<dbReference type="InterPro" id="IPR008983">
    <property type="entry name" value="Tumour_necrosis_fac-like_dom"/>
</dbReference>
<dbReference type="SUPFAM" id="SSF57625">
    <property type="entry name" value="Invertebrate chitin-binding proteins"/>
    <property type="match status" value="2"/>
</dbReference>
<dbReference type="SUPFAM" id="SSF82895">
    <property type="entry name" value="TSP-1 type 1 repeat"/>
    <property type="match status" value="1"/>
</dbReference>
<evidence type="ECO:0000259" key="3">
    <source>
        <dbReference type="PROSITE" id="PS50940"/>
    </source>
</evidence>
<accession>A0A7I8WDR3</accession>
<feature type="chain" id="PRO_5029833579" evidence="2">
    <location>
        <begin position="20"/>
        <end position="627"/>
    </location>
</feature>
<dbReference type="InterPro" id="IPR000884">
    <property type="entry name" value="TSP1_rpt"/>
</dbReference>
<dbReference type="Gene3D" id="2.60.120.40">
    <property type="match status" value="2"/>
</dbReference>
<dbReference type="FunFam" id="2.20.100.10:FF:000001">
    <property type="entry name" value="semaphorin-5A isoform X1"/>
    <property type="match status" value="1"/>
</dbReference>
<dbReference type="InterPro" id="IPR038877">
    <property type="entry name" value="THSD1"/>
</dbReference>
<dbReference type="PANTHER" id="PTHR16311:SF3">
    <property type="entry name" value="THROMBOSPONDIN TYPE-1 DOMAIN-CONTAINING PROTEIN 1"/>
    <property type="match status" value="1"/>
</dbReference>
<dbReference type="SMART" id="SM00494">
    <property type="entry name" value="ChtBD2"/>
    <property type="match status" value="2"/>
</dbReference>
<evidence type="ECO:0000256" key="2">
    <source>
        <dbReference type="SAM" id="SignalP"/>
    </source>
</evidence>
<dbReference type="InterPro" id="IPR036508">
    <property type="entry name" value="Chitin-bd_dom_sf"/>
</dbReference>
<feature type="domain" description="Chitin-binding type-2" evidence="3">
    <location>
        <begin position="19"/>
        <end position="85"/>
    </location>
</feature>
<dbReference type="Proteomes" id="UP000549394">
    <property type="component" value="Unassembled WGS sequence"/>
</dbReference>
<evidence type="ECO:0000256" key="1">
    <source>
        <dbReference type="ARBA" id="ARBA00023157"/>
    </source>
</evidence>
<dbReference type="AlphaFoldDB" id="A0A7I8WDR3"/>
<dbReference type="PROSITE" id="PS51257">
    <property type="entry name" value="PROKAR_LIPOPROTEIN"/>
    <property type="match status" value="1"/>
</dbReference>
<name>A0A7I8WDR3_9ANNE</name>